<dbReference type="Proteomes" id="UP001521785">
    <property type="component" value="Unassembled WGS sequence"/>
</dbReference>
<comment type="caution">
    <text evidence="1">The sequence shown here is derived from an EMBL/GenBank/DDBJ whole genome shotgun (WGS) entry which is preliminary data.</text>
</comment>
<reference evidence="1 2" key="1">
    <citation type="submission" date="2024-02" db="EMBL/GenBank/DDBJ databases">
        <title>De novo assembly and annotation of 12 fungi associated with fruit tree decline syndrome in Ontario, Canada.</title>
        <authorList>
            <person name="Sulman M."/>
            <person name="Ellouze W."/>
            <person name="Ilyukhin E."/>
        </authorList>
    </citation>
    <scope>NUCLEOTIDE SEQUENCE [LARGE SCALE GENOMIC DNA]</scope>
    <source>
        <strain evidence="1 2">M42-189</strain>
    </source>
</reference>
<evidence type="ECO:0000313" key="1">
    <source>
        <dbReference type="EMBL" id="KAL1603503.1"/>
    </source>
</evidence>
<gene>
    <name evidence="1" type="ORF">SLS60_005090</name>
</gene>
<organism evidence="1 2">
    <name type="scientific">Paraconiothyrium brasiliense</name>
    <dbReference type="NCBI Taxonomy" id="300254"/>
    <lineage>
        <taxon>Eukaryota</taxon>
        <taxon>Fungi</taxon>
        <taxon>Dikarya</taxon>
        <taxon>Ascomycota</taxon>
        <taxon>Pezizomycotina</taxon>
        <taxon>Dothideomycetes</taxon>
        <taxon>Pleosporomycetidae</taxon>
        <taxon>Pleosporales</taxon>
        <taxon>Massarineae</taxon>
        <taxon>Didymosphaeriaceae</taxon>
        <taxon>Paraconiothyrium</taxon>
    </lineage>
</organism>
<evidence type="ECO:0000313" key="2">
    <source>
        <dbReference type="Proteomes" id="UP001521785"/>
    </source>
</evidence>
<protein>
    <submittedName>
        <fullName evidence="1">Uncharacterized protein</fullName>
    </submittedName>
</protein>
<dbReference type="EMBL" id="JAKJXO020000006">
    <property type="protein sequence ID" value="KAL1603503.1"/>
    <property type="molecule type" value="Genomic_DNA"/>
</dbReference>
<name>A0ABR3RGD5_9PLEO</name>
<proteinExistence type="predicted"/>
<keyword evidence="2" id="KW-1185">Reference proteome</keyword>
<accession>A0ABR3RGD5</accession>
<sequence length="95" mass="10746">MPVGSSSSLNKYAKYLTVAGHQIFKNAFWDTLFDSPVPVPLTEDFLGMFFEKENDLQDLMIDPMRTTGLQNKFNEELLGGFGQMLHPNAQIFKVS</sequence>